<dbReference type="EMBL" id="LCTW02000203">
    <property type="protein sequence ID" value="KXX76594.1"/>
    <property type="molecule type" value="Genomic_DNA"/>
</dbReference>
<organism evidence="3 5">
    <name type="scientific">Madurella mycetomatis</name>
    <dbReference type="NCBI Taxonomy" id="100816"/>
    <lineage>
        <taxon>Eukaryota</taxon>
        <taxon>Fungi</taxon>
        <taxon>Dikarya</taxon>
        <taxon>Ascomycota</taxon>
        <taxon>Pezizomycotina</taxon>
        <taxon>Sordariomycetes</taxon>
        <taxon>Sordariomycetidae</taxon>
        <taxon>Sordariales</taxon>
        <taxon>Sordariales incertae sedis</taxon>
        <taxon>Madurella</taxon>
    </lineage>
</organism>
<feature type="transmembrane region" description="Helical" evidence="2">
    <location>
        <begin position="249"/>
        <end position="272"/>
    </location>
</feature>
<sequence length="827" mass="90989">MEQLPPGQARQGEHYSPPHSYHGRPVHGWDPLAATPDFDSAATPPEPSPASTLSEIPRPSPVSVGLGIGHVGRSHSGYDPIYSHPSDDPPDNGPQYVDAPSKAAHQPQQYFTIPETPIHYPPQHGGSSNDPGRPRPSRWREWSWFRGPGPMYAAFCLGIIFAGSHHAFYSSLNGKPADDQIRMMRMGGLLSYAAKASFVSSVVFAYRQQVWVTARRKRLRLRTIDGLFAAVDEFVALLNWEFAKKAKVAMALAVLTWLFPLTVILTPGALTVEPLTEVRADRCSDIRTLNFETEKVKDWRNMDSINGYPGLSLSFWNTTMEEPNTSASYNDSFFDYWTGSSSQVILVADHSALSGDVVPRANVALETCGAGWNCSYTISYVAPGYKCSEVARGRNLDGERLRREHGMPLNVSELVPNGNYCYIANALVGEYAPFQIDAGDAGVPIAGPPFPKHLGAFRTEPVLWIGHSIPTTPGTPPTNRSTPGWDTAFEPAIFRCEHYLTNYTVQFNHTFSTQTTTVLQREFLHPIIDTTYLPDRVANDGTKDNTTAVPESNYVLPLDYERYRVVGAYHSLGLRLREQVHGNIKYLPYPGVESKVTNTRLISKKTYLAVPNLMDEVQRFYENITLSLLSNPQFMIVSWAADPAERSGVGSSSSPDLSYPCTKTRVANAYAYRKRDLWIAYAIAIAAALACVALGTAALAQNNYHVRDMHVSSVVAATRAPCLDALPWRTASRWGEVPPEVLDTTMGYGLVADGLDGKTAATTPRSAESLETRSATPSAASVDGVGGRVYYGFAQQEVLERTRLATFGSGKPRSRMSAFSFRTWDQG</sequence>
<reference evidence="5" key="2">
    <citation type="submission" date="2015-06" db="EMBL/GenBank/DDBJ databases">
        <authorList>
            <person name="van de Sande W.W.J."/>
        </authorList>
    </citation>
    <scope>NUCLEOTIDE SEQUENCE [LARGE SCALE GENOMIC DNA]</scope>
    <source>
        <strain evidence="5">mm55</strain>
    </source>
</reference>
<dbReference type="STRING" id="100816.A0A175W0S0"/>
<dbReference type="PANTHER" id="PTHR35041:SF3">
    <property type="entry name" value="FORMYLMETHIONINE DEFORMYLASE-LIKE PROTEIN"/>
    <property type="match status" value="1"/>
</dbReference>
<dbReference type="EMBL" id="LCTW02000104">
    <property type="protein sequence ID" value="KXX78892.1"/>
    <property type="molecule type" value="Genomic_DNA"/>
</dbReference>
<evidence type="ECO:0000313" key="4">
    <source>
        <dbReference type="EMBL" id="KXX78892.1"/>
    </source>
</evidence>
<evidence type="ECO:0008006" key="6">
    <source>
        <dbReference type="Google" id="ProtNLM"/>
    </source>
</evidence>
<reference evidence="3 5" key="3">
    <citation type="submission" date="2016-01" db="EMBL/GenBank/DDBJ databases">
        <title>Madurella mycetomatis genome sequencing.</title>
        <authorList>
            <person name="Van De Sande W."/>
        </authorList>
    </citation>
    <scope>NUCLEOTIDE SEQUENCE [LARGE SCALE GENOMIC DNA]</scope>
    <source>
        <strain evidence="3">Mm55</strain>
        <strain evidence="5">mm55</strain>
    </source>
</reference>
<dbReference type="VEuPathDB" id="FungiDB:MMYC01_207327"/>
<feature type="transmembrane region" description="Helical" evidence="2">
    <location>
        <begin position="150"/>
        <end position="169"/>
    </location>
</feature>
<protein>
    <recommendedName>
        <fullName evidence="6">Formylmethionine deformylase-like protein</fullName>
    </recommendedName>
</protein>
<keyword evidence="2" id="KW-0472">Membrane</keyword>
<feature type="transmembrane region" description="Helical" evidence="2">
    <location>
        <begin position="189"/>
        <end position="206"/>
    </location>
</feature>
<name>A0A175W0S0_9PEZI</name>
<feature type="transmembrane region" description="Helical" evidence="2">
    <location>
        <begin position="678"/>
        <end position="700"/>
    </location>
</feature>
<dbReference type="Proteomes" id="UP000078237">
    <property type="component" value="Unassembled WGS sequence"/>
</dbReference>
<comment type="caution">
    <text evidence="3">The sequence shown here is derived from an EMBL/GenBank/DDBJ whole genome shotgun (WGS) entry which is preliminary data.</text>
</comment>
<keyword evidence="5" id="KW-1185">Reference proteome</keyword>
<dbReference type="VEuPathDB" id="FungiDB:MMYC01_204843"/>
<dbReference type="AlphaFoldDB" id="A0A175W0S0"/>
<keyword evidence="2" id="KW-1133">Transmembrane helix</keyword>
<dbReference type="PANTHER" id="PTHR35041">
    <property type="entry name" value="MEDIATOR OF RNA POLYMERASE II TRANSCRIPTION SUBUNIT 1"/>
    <property type="match status" value="1"/>
</dbReference>
<accession>A0A175W0S0</accession>
<evidence type="ECO:0000256" key="1">
    <source>
        <dbReference type="SAM" id="MobiDB-lite"/>
    </source>
</evidence>
<evidence type="ECO:0000313" key="3">
    <source>
        <dbReference type="EMBL" id="KXX76594.1"/>
    </source>
</evidence>
<gene>
    <name evidence="4" type="ORF">MMYC01_204843</name>
    <name evidence="3" type="ORF">MMYC01_207327</name>
</gene>
<dbReference type="OrthoDB" id="5340195at2759"/>
<feature type="region of interest" description="Disordered" evidence="1">
    <location>
        <begin position="1"/>
        <end position="136"/>
    </location>
</feature>
<proteinExistence type="predicted"/>
<reference evidence="3" key="1">
    <citation type="submission" date="2015-06" db="EMBL/GenBank/DDBJ databases">
        <authorList>
            <person name="Hoefler B.C."/>
            <person name="Straight P.D."/>
        </authorList>
    </citation>
    <scope>NUCLEOTIDE SEQUENCE [LARGE SCALE GENOMIC DNA]</scope>
    <source>
        <strain evidence="3">Mm55</strain>
    </source>
</reference>
<keyword evidence="2" id="KW-0812">Transmembrane</keyword>
<evidence type="ECO:0000313" key="5">
    <source>
        <dbReference type="Proteomes" id="UP000078237"/>
    </source>
</evidence>
<evidence type="ECO:0000256" key="2">
    <source>
        <dbReference type="SAM" id="Phobius"/>
    </source>
</evidence>